<feature type="signal peptide" evidence="1">
    <location>
        <begin position="1"/>
        <end position="22"/>
    </location>
</feature>
<dbReference type="AlphaFoldDB" id="A0A0D8XV02"/>
<reference evidence="3" key="2">
    <citation type="journal article" date="2016" name="Sci. Rep.">
        <title>Dictyocaulus viviparus genome, variome and transcriptome elucidate lungworm biology and support future intervention.</title>
        <authorList>
            <person name="McNulty S.N."/>
            <person name="Strube C."/>
            <person name="Rosa B.A."/>
            <person name="Martin J.C."/>
            <person name="Tyagi R."/>
            <person name="Choi Y.J."/>
            <person name="Wang Q."/>
            <person name="Hallsworth Pepin K."/>
            <person name="Zhang X."/>
            <person name="Ozersky P."/>
            <person name="Wilson R.K."/>
            <person name="Sternberg P.W."/>
            <person name="Gasser R.B."/>
            <person name="Mitreva M."/>
        </authorList>
    </citation>
    <scope>NUCLEOTIDE SEQUENCE [LARGE SCALE GENOMIC DNA]</scope>
    <source>
        <strain evidence="3">HannoverDv2000</strain>
    </source>
</reference>
<feature type="chain" id="PRO_5002335942" description="Secreted protein" evidence="1">
    <location>
        <begin position="23"/>
        <end position="169"/>
    </location>
</feature>
<dbReference type="Proteomes" id="UP000053766">
    <property type="component" value="Unassembled WGS sequence"/>
</dbReference>
<evidence type="ECO:0000256" key="1">
    <source>
        <dbReference type="SAM" id="SignalP"/>
    </source>
</evidence>
<gene>
    <name evidence="2" type="ORF">DICVIV_05483</name>
</gene>
<reference evidence="2 3" key="1">
    <citation type="submission" date="2013-11" db="EMBL/GenBank/DDBJ databases">
        <title>Draft genome of the bovine lungworm Dictyocaulus viviparus.</title>
        <authorList>
            <person name="Mitreva M."/>
        </authorList>
    </citation>
    <scope>NUCLEOTIDE SEQUENCE [LARGE SCALE GENOMIC DNA]</scope>
    <source>
        <strain evidence="2 3">HannoverDv2000</strain>
    </source>
</reference>
<sequence>MYSVLLSSLLLRLLMTISAVHGLVCLTCVQSSGTTQLDNFRVSTRLPAPTCRMEPIRCDRDQDVCVRISMHIGTKYILFQYHESSKYSDVCPFLLMNKKNPTSSRPRVQLCRPEILSMSLKLVLLIIVTGESDKYIKCRSNYNEKQIRIIVEAVNVEENRRYSIVRHNS</sequence>
<accession>A0A0D8XV02</accession>
<organism evidence="2 3">
    <name type="scientific">Dictyocaulus viviparus</name>
    <name type="common">Bovine lungworm</name>
    <dbReference type="NCBI Taxonomy" id="29172"/>
    <lineage>
        <taxon>Eukaryota</taxon>
        <taxon>Metazoa</taxon>
        <taxon>Ecdysozoa</taxon>
        <taxon>Nematoda</taxon>
        <taxon>Chromadorea</taxon>
        <taxon>Rhabditida</taxon>
        <taxon>Rhabditina</taxon>
        <taxon>Rhabditomorpha</taxon>
        <taxon>Strongyloidea</taxon>
        <taxon>Metastrongylidae</taxon>
        <taxon>Dictyocaulus</taxon>
    </lineage>
</organism>
<evidence type="ECO:0000313" key="2">
    <source>
        <dbReference type="EMBL" id="KJH48438.1"/>
    </source>
</evidence>
<name>A0A0D8XV02_DICVI</name>
<keyword evidence="3" id="KW-1185">Reference proteome</keyword>
<dbReference type="EMBL" id="KN716268">
    <property type="protein sequence ID" value="KJH48438.1"/>
    <property type="molecule type" value="Genomic_DNA"/>
</dbReference>
<keyword evidence="1" id="KW-0732">Signal</keyword>
<proteinExistence type="predicted"/>
<evidence type="ECO:0008006" key="4">
    <source>
        <dbReference type="Google" id="ProtNLM"/>
    </source>
</evidence>
<evidence type="ECO:0000313" key="3">
    <source>
        <dbReference type="Proteomes" id="UP000053766"/>
    </source>
</evidence>
<dbReference type="OrthoDB" id="5873061at2759"/>
<protein>
    <recommendedName>
        <fullName evidence="4">Secreted protein</fullName>
    </recommendedName>
</protein>